<organism evidence="2 3">
    <name type="scientific">Diploptera punctata</name>
    <name type="common">Pacific beetle cockroach</name>
    <dbReference type="NCBI Taxonomy" id="6984"/>
    <lineage>
        <taxon>Eukaryota</taxon>
        <taxon>Metazoa</taxon>
        <taxon>Ecdysozoa</taxon>
        <taxon>Arthropoda</taxon>
        <taxon>Hexapoda</taxon>
        <taxon>Insecta</taxon>
        <taxon>Pterygota</taxon>
        <taxon>Neoptera</taxon>
        <taxon>Polyneoptera</taxon>
        <taxon>Dictyoptera</taxon>
        <taxon>Blattodea</taxon>
        <taxon>Blaberoidea</taxon>
        <taxon>Blaberidae</taxon>
        <taxon>Diplopterinae</taxon>
        <taxon>Diploptera</taxon>
    </lineage>
</organism>
<feature type="region of interest" description="Disordered" evidence="1">
    <location>
        <begin position="64"/>
        <end position="161"/>
    </location>
</feature>
<dbReference type="AlphaFoldDB" id="A0AAD7ZGQ8"/>
<accession>A0AAD7ZGQ8</accession>
<dbReference type="EMBL" id="JASPKZ010008351">
    <property type="protein sequence ID" value="KAJ9580248.1"/>
    <property type="molecule type" value="Genomic_DNA"/>
</dbReference>
<keyword evidence="3" id="KW-1185">Reference proteome</keyword>
<proteinExistence type="predicted"/>
<reference evidence="2" key="1">
    <citation type="journal article" date="2023" name="IScience">
        <title>Live-bearing cockroach genome reveals convergent evolutionary mechanisms linked to viviparity in insects and beyond.</title>
        <authorList>
            <person name="Fouks B."/>
            <person name="Harrison M.C."/>
            <person name="Mikhailova A.A."/>
            <person name="Marchal E."/>
            <person name="English S."/>
            <person name="Carruthers M."/>
            <person name="Jennings E.C."/>
            <person name="Chiamaka E.L."/>
            <person name="Frigard R.A."/>
            <person name="Pippel M."/>
            <person name="Attardo G.M."/>
            <person name="Benoit J.B."/>
            <person name="Bornberg-Bauer E."/>
            <person name="Tobe S.S."/>
        </authorList>
    </citation>
    <scope>NUCLEOTIDE SEQUENCE</scope>
    <source>
        <strain evidence="2">Stay&amp;Tobe</strain>
    </source>
</reference>
<protein>
    <submittedName>
        <fullName evidence="2">Uncharacterized protein</fullName>
    </submittedName>
</protein>
<evidence type="ECO:0000313" key="3">
    <source>
        <dbReference type="Proteomes" id="UP001233999"/>
    </source>
</evidence>
<feature type="compositionally biased region" description="Acidic residues" evidence="1">
    <location>
        <begin position="109"/>
        <end position="122"/>
    </location>
</feature>
<feature type="compositionally biased region" description="Pro residues" evidence="1">
    <location>
        <begin position="64"/>
        <end position="80"/>
    </location>
</feature>
<sequence>MPDTLENLRHRIVVAVNLITRNQLVCVWQEMSHRFAAAADPAGGGEPVDAHGILIPFAVLHPLAPPVAPPGAPPPEPQIPPQNHQQPAAAAIAEEDEAEGQVEDPAAIAEEDEAEGQVEDHEDLAPGALALPGQSGLKTVQDHEPASVETDAAVPGPSGLQ</sequence>
<reference evidence="2" key="2">
    <citation type="submission" date="2023-05" db="EMBL/GenBank/DDBJ databases">
        <authorList>
            <person name="Fouks B."/>
        </authorList>
    </citation>
    <scope>NUCLEOTIDE SEQUENCE</scope>
    <source>
        <strain evidence="2">Stay&amp;Tobe</strain>
        <tissue evidence="2">Testes</tissue>
    </source>
</reference>
<name>A0AAD7ZGQ8_DIPPU</name>
<dbReference type="Proteomes" id="UP001233999">
    <property type="component" value="Unassembled WGS sequence"/>
</dbReference>
<evidence type="ECO:0000313" key="2">
    <source>
        <dbReference type="EMBL" id="KAJ9580248.1"/>
    </source>
</evidence>
<feature type="non-terminal residue" evidence="2">
    <location>
        <position position="1"/>
    </location>
</feature>
<gene>
    <name evidence="2" type="ORF">L9F63_004061</name>
</gene>
<feature type="compositionally biased region" description="Low complexity" evidence="1">
    <location>
        <begin position="81"/>
        <end position="92"/>
    </location>
</feature>
<feature type="compositionally biased region" description="Acidic residues" evidence="1">
    <location>
        <begin position="93"/>
        <end position="102"/>
    </location>
</feature>
<comment type="caution">
    <text evidence="2">The sequence shown here is derived from an EMBL/GenBank/DDBJ whole genome shotgun (WGS) entry which is preliminary data.</text>
</comment>
<evidence type="ECO:0000256" key="1">
    <source>
        <dbReference type="SAM" id="MobiDB-lite"/>
    </source>
</evidence>